<comment type="caution">
    <text evidence="7">The sequence shown here is derived from an EMBL/GenBank/DDBJ whole genome shotgun (WGS) entry which is preliminary data.</text>
</comment>
<keyword evidence="4 6" id="KW-0238">DNA-binding</keyword>
<dbReference type="EMBL" id="AZFF01000025">
    <property type="protein sequence ID" value="KRL53080.1"/>
    <property type="molecule type" value="Genomic_DNA"/>
</dbReference>
<dbReference type="AlphaFoldDB" id="A0A0R1RI11"/>
<protein>
    <recommendedName>
        <fullName evidence="6">Mutator family transposase</fullName>
    </recommendedName>
</protein>
<comment type="similarity">
    <text evidence="2 6">Belongs to the transposase mutator family.</text>
</comment>
<reference evidence="7 8" key="1">
    <citation type="journal article" date="2015" name="Genome Announc.">
        <title>Expanding the biotechnology potential of lactobacilli through comparative genomics of 213 strains and associated genera.</title>
        <authorList>
            <person name="Sun Z."/>
            <person name="Harris H.M."/>
            <person name="McCann A."/>
            <person name="Guo C."/>
            <person name="Argimon S."/>
            <person name="Zhang W."/>
            <person name="Yang X."/>
            <person name="Jeffery I.B."/>
            <person name="Cooney J.C."/>
            <person name="Kagawa T.F."/>
            <person name="Liu W."/>
            <person name="Song Y."/>
            <person name="Salvetti E."/>
            <person name="Wrobel A."/>
            <person name="Rasinkangas P."/>
            <person name="Parkhill J."/>
            <person name="Rea M.C."/>
            <person name="O'Sullivan O."/>
            <person name="Ritari J."/>
            <person name="Douillard F.P."/>
            <person name="Paul Ross R."/>
            <person name="Yang R."/>
            <person name="Briner A.E."/>
            <person name="Felis G.E."/>
            <person name="de Vos W.M."/>
            <person name="Barrangou R."/>
            <person name="Klaenhammer T.R."/>
            <person name="Caufield P.W."/>
            <person name="Cui Y."/>
            <person name="Zhang H."/>
            <person name="O'Toole P.W."/>
        </authorList>
    </citation>
    <scope>NUCLEOTIDE SEQUENCE [LARGE SCALE GENOMIC DNA]</scope>
    <source>
        <strain evidence="7 8">DSM 15814</strain>
    </source>
</reference>
<name>A0A0R1RI11_9LACO</name>
<dbReference type="STRING" id="1114972.FD35_GL001440"/>
<dbReference type="GO" id="GO:0004803">
    <property type="term" value="F:transposase activity"/>
    <property type="evidence" value="ECO:0007669"/>
    <property type="project" value="UniProtKB-UniRule"/>
</dbReference>
<evidence type="ECO:0000256" key="2">
    <source>
        <dbReference type="ARBA" id="ARBA00010961"/>
    </source>
</evidence>
<gene>
    <name evidence="7" type="ORF">FD35_GL001440</name>
</gene>
<accession>A0A0R1RI11</accession>
<organism evidence="7 8">
    <name type="scientific">Furfurilactobacillus rossiae DSM 15814</name>
    <dbReference type="NCBI Taxonomy" id="1114972"/>
    <lineage>
        <taxon>Bacteria</taxon>
        <taxon>Bacillati</taxon>
        <taxon>Bacillota</taxon>
        <taxon>Bacilli</taxon>
        <taxon>Lactobacillales</taxon>
        <taxon>Lactobacillaceae</taxon>
        <taxon>Furfurilactobacillus</taxon>
    </lineage>
</organism>
<dbReference type="GO" id="GO:0003677">
    <property type="term" value="F:DNA binding"/>
    <property type="evidence" value="ECO:0007669"/>
    <property type="project" value="UniProtKB-UniRule"/>
</dbReference>
<dbReference type="PANTHER" id="PTHR33217:SF7">
    <property type="entry name" value="TRANSPOSASE FOR INSERTION SEQUENCE ELEMENT IS1081"/>
    <property type="match status" value="1"/>
</dbReference>
<evidence type="ECO:0000256" key="3">
    <source>
        <dbReference type="ARBA" id="ARBA00022578"/>
    </source>
</evidence>
<sequence>MPKVELNLEDDELKELLLGDRDKAMQSIMTKILDEILKSEATEQIKAKAYERSDERTNSRHGYRVRQLTTRVGSLELHVPKLRHGNFSTQLFKRYQRSEQAFDLALMEMVIQGVSTRKVAEITKKLCGTAFSKSTVSALCNNLDDQVLDFNRRPLTQKYAFVYADAILFKVHRGHVVTSNSLLVAIGIDPSGRREVLGFDIGDSESKAAWMDFFSELKQRGLTNVDMFVSDAHCGLKDAITTQFQGSLWQRCQFHFSNDCTSILALKDRKEVANRLKDLFRRIVE</sequence>
<keyword evidence="8" id="KW-1185">Reference proteome</keyword>
<dbReference type="PANTHER" id="PTHR33217">
    <property type="entry name" value="TRANSPOSASE FOR INSERTION SEQUENCE ELEMENT IS1081"/>
    <property type="match status" value="1"/>
</dbReference>
<evidence type="ECO:0000256" key="6">
    <source>
        <dbReference type="RuleBase" id="RU365089"/>
    </source>
</evidence>
<comment type="function">
    <text evidence="1 6">Required for the transposition of the insertion element.</text>
</comment>
<evidence type="ECO:0000313" key="7">
    <source>
        <dbReference type="EMBL" id="KRL53080.1"/>
    </source>
</evidence>
<keyword evidence="6" id="KW-0814">Transposable element</keyword>
<keyword evidence="5 6" id="KW-0233">DNA recombination</keyword>
<dbReference type="Pfam" id="PF00872">
    <property type="entry name" value="Transposase_mut"/>
    <property type="match status" value="1"/>
</dbReference>
<dbReference type="PATRIC" id="fig|1114972.6.peg.1462"/>
<evidence type="ECO:0000256" key="4">
    <source>
        <dbReference type="ARBA" id="ARBA00023125"/>
    </source>
</evidence>
<evidence type="ECO:0000313" key="8">
    <source>
        <dbReference type="Proteomes" id="UP000051999"/>
    </source>
</evidence>
<dbReference type="NCBIfam" id="NF033543">
    <property type="entry name" value="transpos_IS256"/>
    <property type="match status" value="1"/>
</dbReference>
<dbReference type="GO" id="GO:0006313">
    <property type="term" value="P:DNA transposition"/>
    <property type="evidence" value="ECO:0007669"/>
    <property type="project" value="UniProtKB-UniRule"/>
</dbReference>
<dbReference type="InterPro" id="IPR001207">
    <property type="entry name" value="Transposase_mutator"/>
</dbReference>
<dbReference type="Proteomes" id="UP000051999">
    <property type="component" value="Unassembled WGS sequence"/>
</dbReference>
<dbReference type="eggNOG" id="COG3328">
    <property type="taxonomic scope" value="Bacteria"/>
</dbReference>
<proteinExistence type="inferred from homology"/>
<evidence type="ECO:0000256" key="1">
    <source>
        <dbReference type="ARBA" id="ARBA00002190"/>
    </source>
</evidence>
<evidence type="ECO:0000256" key="5">
    <source>
        <dbReference type="ARBA" id="ARBA00023172"/>
    </source>
</evidence>
<keyword evidence="3 6" id="KW-0815">Transposition</keyword>